<evidence type="ECO:0000313" key="4">
    <source>
        <dbReference type="Proteomes" id="UP000178417"/>
    </source>
</evidence>
<proteinExistence type="predicted"/>
<name>A0A1F4SH17_UNCSA</name>
<dbReference type="Proteomes" id="UP000178417">
    <property type="component" value="Unassembled WGS sequence"/>
</dbReference>
<dbReference type="GO" id="GO:0008168">
    <property type="term" value="F:methyltransferase activity"/>
    <property type="evidence" value="ECO:0007669"/>
    <property type="project" value="UniProtKB-KW"/>
</dbReference>
<evidence type="ECO:0000313" key="3">
    <source>
        <dbReference type="EMBL" id="OGC19711.1"/>
    </source>
</evidence>
<organism evidence="3 4">
    <name type="scientific">candidate division WOR-1 bacterium RIFOXYB2_FULL_37_13</name>
    <dbReference type="NCBI Taxonomy" id="1802579"/>
    <lineage>
        <taxon>Bacteria</taxon>
        <taxon>Bacillati</taxon>
        <taxon>Saganbacteria</taxon>
    </lineage>
</organism>
<dbReference type="InterPro" id="IPR029063">
    <property type="entry name" value="SAM-dependent_MTases_sf"/>
</dbReference>
<dbReference type="PIRSF" id="PIRSF004553">
    <property type="entry name" value="CHP00095"/>
    <property type="match status" value="1"/>
</dbReference>
<dbReference type="Gene3D" id="3.40.50.150">
    <property type="entry name" value="Vaccinia Virus protein VP39"/>
    <property type="match status" value="1"/>
</dbReference>
<gene>
    <name evidence="3" type="ORF">A2310_08850</name>
</gene>
<dbReference type="SUPFAM" id="SSF53335">
    <property type="entry name" value="S-adenosyl-L-methionine-dependent methyltransferases"/>
    <property type="match status" value="1"/>
</dbReference>
<dbReference type="STRING" id="1802579.A2310_08850"/>
<dbReference type="CDD" id="cd02440">
    <property type="entry name" value="AdoMet_MTases"/>
    <property type="match status" value="1"/>
</dbReference>
<dbReference type="GO" id="GO:0031167">
    <property type="term" value="P:rRNA methylation"/>
    <property type="evidence" value="ECO:0007669"/>
    <property type="project" value="InterPro"/>
</dbReference>
<dbReference type="AlphaFoldDB" id="A0A1F4SH17"/>
<comment type="caution">
    <text evidence="3">The sequence shown here is derived from an EMBL/GenBank/DDBJ whole genome shotgun (WGS) entry which is preliminary data.</text>
</comment>
<keyword evidence="2 3" id="KW-0808">Transferase</keyword>
<evidence type="ECO:0000256" key="2">
    <source>
        <dbReference type="ARBA" id="ARBA00022679"/>
    </source>
</evidence>
<accession>A0A1F4SH17</accession>
<dbReference type="EMBL" id="MEUB01000060">
    <property type="protein sequence ID" value="OGC19711.1"/>
    <property type="molecule type" value="Genomic_DNA"/>
</dbReference>
<dbReference type="InterPro" id="IPR004398">
    <property type="entry name" value="RNA_MeTrfase_RsmD"/>
</dbReference>
<evidence type="ECO:0000256" key="1">
    <source>
        <dbReference type="ARBA" id="ARBA00022603"/>
    </source>
</evidence>
<dbReference type="PANTHER" id="PTHR43542:SF1">
    <property type="entry name" value="METHYLTRANSFERASE"/>
    <property type="match status" value="1"/>
</dbReference>
<dbReference type="PANTHER" id="PTHR43542">
    <property type="entry name" value="METHYLTRANSFERASE"/>
    <property type="match status" value="1"/>
</dbReference>
<protein>
    <submittedName>
        <fullName evidence="3">16S rRNA (Guanine(966)-N(2))-methyltransferase RsmD</fullName>
    </submittedName>
</protein>
<keyword evidence="1 3" id="KW-0489">Methyltransferase</keyword>
<sequence>MRIISGSCKGRKLKVPKTDLRPLSDQAKESLFNILAADVPDSDFLDLFAGSGSVGIEALSRGARLSIFVEKDKKAVSVIRENLEMLELSDRAELFLLDVLQALKILYKKRAKFDIIFLGAPYGSPFLLKSLQFLGEFNLLKPNGIIIAEHRAKSSLDGAIGHLDKLREHKCGDTLFSFYKGSFDEKSGISGKF</sequence>
<dbReference type="NCBIfam" id="TIGR00095">
    <property type="entry name" value="16S rRNA (guanine(966)-N(2))-methyltransferase RsmD"/>
    <property type="match status" value="1"/>
</dbReference>
<dbReference type="Pfam" id="PF03602">
    <property type="entry name" value="Cons_hypoth95"/>
    <property type="match status" value="1"/>
</dbReference>
<reference evidence="3 4" key="1">
    <citation type="journal article" date="2016" name="Nat. Commun.">
        <title>Thousands of microbial genomes shed light on interconnected biogeochemical processes in an aquifer system.</title>
        <authorList>
            <person name="Anantharaman K."/>
            <person name="Brown C.T."/>
            <person name="Hug L.A."/>
            <person name="Sharon I."/>
            <person name="Castelle C.J."/>
            <person name="Probst A.J."/>
            <person name="Thomas B.C."/>
            <person name="Singh A."/>
            <person name="Wilkins M.J."/>
            <person name="Karaoz U."/>
            <person name="Brodie E.L."/>
            <person name="Williams K.H."/>
            <person name="Hubbard S.S."/>
            <person name="Banfield J.F."/>
        </authorList>
    </citation>
    <scope>NUCLEOTIDE SEQUENCE [LARGE SCALE GENOMIC DNA]</scope>
</reference>